<evidence type="ECO:0000313" key="2">
    <source>
        <dbReference type="EMBL" id="OQW49478.1"/>
    </source>
</evidence>
<proteinExistence type="predicted"/>
<feature type="region of interest" description="Disordered" evidence="1">
    <location>
        <begin position="215"/>
        <end position="240"/>
    </location>
</feature>
<dbReference type="RefSeq" id="WP_376800030.1">
    <property type="nucleotide sequence ID" value="NZ_DBNB01000019.1"/>
</dbReference>
<reference evidence="2 3" key="1">
    <citation type="journal article" date="2017" name="Water Res.">
        <title>Comammox in drinking water systems.</title>
        <authorList>
            <person name="Wang Y."/>
            <person name="Ma L."/>
            <person name="Mao Y."/>
            <person name="Jiang X."/>
            <person name="Xia Y."/>
            <person name="Yu K."/>
            <person name="Li B."/>
            <person name="Zhang T."/>
        </authorList>
    </citation>
    <scope>NUCLEOTIDE SEQUENCE [LARGE SCALE GENOMIC DNA]</scope>
    <source>
        <strain evidence="2">SG_bin8</strain>
    </source>
</reference>
<dbReference type="PROSITE" id="PS51257">
    <property type="entry name" value="PROKAR_LIPOPROTEIN"/>
    <property type="match status" value="1"/>
</dbReference>
<sequence length="240" mass="25462">MPFHPGKFAAMAPCLIMAVLSLGVAGCARSPEFKALLDQPVDYDKRHPILLTRSTQSAAVAVGPYAPAITSLQRSAIEGFSQAFRNDGEGSLAIAVPSGASNETNAVRLARDVRSILQQSGVSQSAIVIKPYRADAAVETPPILLTYNRLTAAVPHPCRVSDDLNSSVLNRQWENFGCAGQTNLAAIIANPNDLSRPRPLDKPSGGRRAVVLEKYRTGEDPKTNYRNPNAGTASTIGQGG</sequence>
<dbReference type="STRING" id="1827387.A4S15_01695"/>
<dbReference type="Pfam" id="PF09476">
    <property type="entry name" value="Pilus_CpaD"/>
    <property type="match status" value="1"/>
</dbReference>
<comment type="caution">
    <text evidence="2">The sequence shown here is derived from an EMBL/GenBank/DDBJ whole genome shotgun (WGS) entry which is preliminary data.</text>
</comment>
<evidence type="ECO:0000256" key="1">
    <source>
        <dbReference type="SAM" id="MobiDB-lite"/>
    </source>
</evidence>
<dbReference type="Proteomes" id="UP000192872">
    <property type="component" value="Unassembled WGS sequence"/>
</dbReference>
<feature type="compositionally biased region" description="Polar residues" evidence="1">
    <location>
        <begin position="224"/>
        <end position="240"/>
    </location>
</feature>
<dbReference type="InterPro" id="IPR019027">
    <property type="entry name" value="Pilus_biogenesis_CpaD-related"/>
</dbReference>
<dbReference type="AlphaFoldDB" id="A0A1W9HPS0"/>
<name>A0A1W9HPS0_9HYPH</name>
<evidence type="ECO:0000313" key="3">
    <source>
        <dbReference type="Proteomes" id="UP000192872"/>
    </source>
</evidence>
<gene>
    <name evidence="2" type="ORF">A4S15_01695</name>
</gene>
<accession>A0A1W9HPS0</accession>
<organism evidence="2 3">
    <name type="scientific">Candidatus Raskinella chloraquaticus</name>
    <dbReference type="NCBI Taxonomy" id="1951219"/>
    <lineage>
        <taxon>Bacteria</taxon>
        <taxon>Pseudomonadati</taxon>
        <taxon>Pseudomonadota</taxon>
        <taxon>Alphaproteobacteria</taxon>
        <taxon>Hyphomicrobiales</taxon>
        <taxon>Phreatobacteraceae</taxon>
        <taxon>Candidatus Raskinella</taxon>
    </lineage>
</organism>
<dbReference type="EMBL" id="LWDL01000031">
    <property type="protein sequence ID" value="OQW49478.1"/>
    <property type="molecule type" value="Genomic_DNA"/>
</dbReference>
<protein>
    <recommendedName>
        <fullName evidence="4">Pilus assembly protein CpaD</fullName>
    </recommendedName>
</protein>
<dbReference type="InterPro" id="IPR013361">
    <property type="entry name" value="Pilus_CpaD"/>
</dbReference>
<dbReference type="NCBIfam" id="TIGR02522">
    <property type="entry name" value="pilus_cpaD"/>
    <property type="match status" value="1"/>
</dbReference>
<evidence type="ECO:0008006" key="4">
    <source>
        <dbReference type="Google" id="ProtNLM"/>
    </source>
</evidence>